<keyword evidence="3" id="KW-1185">Reference proteome</keyword>
<keyword evidence="1" id="KW-1133">Transmembrane helix</keyword>
<organism evidence="2 3">
    <name type="scientific">Halolactibacillus alkaliphilus</name>
    <dbReference type="NCBI Taxonomy" id="442899"/>
    <lineage>
        <taxon>Bacteria</taxon>
        <taxon>Bacillati</taxon>
        <taxon>Bacillota</taxon>
        <taxon>Bacilli</taxon>
        <taxon>Bacillales</taxon>
        <taxon>Bacillaceae</taxon>
        <taxon>Halolactibacillus</taxon>
    </lineage>
</organism>
<accession>A0A511X3X5</accession>
<dbReference type="RefSeq" id="WP_170243727.1">
    <property type="nucleotide sequence ID" value="NZ_BJYE01000035.1"/>
</dbReference>
<keyword evidence="1" id="KW-0812">Transmembrane</keyword>
<gene>
    <name evidence="2" type="ORF">HAL01_21160</name>
</gene>
<dbReference type="STRING" id="442899.SAMN05720591_13320"/>
<dbReference type="Proteomes" id="UP000321400">
    <property type="component" value="Unassembled WGS sequence"/>
</dbReference>
<evidence type="ECO:0008006" key="4">
    <source>
        <dbReference type="Google" id="ProtNLM"/>
    </source>
</evidence>
<feature type="transmembrane region" description="Helical" evidence="1">
    <location>
        <begin position="7"/>
        <end position="24"/>
    </location>
</feature>
<evidence type="ECO:0000313" key="3">
    <source>
        <dbReference type="Proteomes" id="UP000321400"/>
    </source>
</evidence>
<sequence>MKQSKRMLPIALSIGVGAMTYLSMTNNQSKDMMKPMMNMVKKTTF</sequence>
<name>A0A511X3X5_9BACI</name>
<evidence type="ECO:0000313" key="2">
    <source>
        <dbReference type="EMBL" id="GEN57652.1"/>
    </source>
</evidence>
<reference evidence="2 3" key="1">
    <citation type="submission" date="2019-07" db="EMBL/GenBank/DDBJ databases">
        <title>Whole genome shotgun sequence of Halolactibacillus alkaliphilus NBRC 103919.</title>
        <authorList>
            <person name="Hosoyama A."/>
            <person name="Uohara A."/>
            <person name="Ohji S."/>
            <person name="Ichikawa N."/>
        </authorList>
    </citation>
    <scope>NUCLEOTIDE SEQUENCE [LARGE SCALE GENOMIC DNA]</scope>
    <source>
        <strain evidence="2 3">NBRC 103919</strain>
    </source>
</reference>
<keyword evidence="1" id="KW-0472">Membrane</keyword>
<comment type="caution">
    <text evidence="2">The sequence shown here is derived from an EMBL/GenBank/DDBJ whole genome shotgun (WGS) entry which is preliminary data.</text>
</comment>
<dbReference type="EMBL" id="BJYE01000035">
    <property type="protein sequence ID" value="GEN57652.1"/>
    <property type="molecule type" value="Genomic_DNA"/>
</dbReference>
<proteinExistence type="predicted"/>
<dbReference type="AlphaFoldDB" id="A0A511X3X5"/>
<evidence type="ECO:0000256" key="1">
    <source>
        <dbReference type="SAM" id="Phobius"/>
    </source>
</evidence>
<protein>
    <recommendedName>
        <fullName evidence="4">DUF3918 domain-containing protein</fullName>
    </recommendedName>
</protein>